<name>A0ABM8E3Y4_9HYPH</name>
<organism evidence="3 4">
    <name type="scientific">Methylocystis iwaonis</name>
    <dbReference type="NCBI Taxonomy" id="2885079"/>
    <lineage>
        <taxon>Bacteria</taxon>
        <taxon>Pseudomonadati</taxon>
        <taxon>Pseudomonadota</taxon>
        <taxon>Alphaproteobacteria</taxon>
        <taxon>Hyphomicrobiales</taxon>
        <taxon>Methylocystaceae</taxon>
        <taxon>Methylocystis</taxon>
    </lineage>
</organism>
<keyword evidence="1" id="KW-1133">Transmembrane helix</keyword>
<feature type="transmembrane region" description="Helical" evidence="1">
    <location>
        <begin position="7"/>
        <end position="27"/>
    </location>
</feature>
<dbReference type="EMBL" id="AP027142">
    <property type="protein sequence ID" value="BDV32610.1"/>
    <property type="molecule type" value="Genomic_DNA"/>
</dbReference>
<evidence type="ECO:0000313" key="4">
    <source>
        <dbReference type="Proteomes" id="UP001317629"/>
    </source>
</evidence>
<reference evidence="3 4" key="1">
    <citation type="journal article" date="2023" name="Int. J. Syst. Evol. Microbiol.">
        <title>Methylocystis iwaonis sp. nov., a type II methane-oxidizing bacterium from surface soil of a rice paddy field in Japan, and emended description of the genus Methylocystis (ex Whittenbury et al. 1970) Bowman et al. 1993.</title>
        <authorList>
            <person name="Kaise H."/>
            <person name="Sawadogo J.B."/>
            <person name="Alam M.S."/>
            <person name="Ueno C."/>
            <person name="Dianou D."/>
            <person name="Shinjo R."/>
            <person name="Asakawa S."/>
        </authorList>
    </citation>
    <scope>NUCLEOTIDE SEQUENCE [LARGE SCALE GENOMIC DNA]</scope>
    <source>
        <strain evidence="3 4">SS37A-Re</strain>
    </source>
</reference>
<dbReference type="RefSeq" id="WP_281929744.1">
    <property type="nucleotide sequence ID" value="NZ_AP027142.1"/>
</dbReference>
<feature type="transmembrane region" description="Helical" evidence="1">
    <location>
        <begin position="244"/>
        <end position="265"/>
    </location>
</feature>
<feature type="domain" description="Heparan-alpha-glucosaminide N-acetyltransferase catalytic" evidence="2">
    <location>
        <begin position="5"/>
        <end position="203"/>
    </location>
</feature>
<feature type="transmembrane region" description="Helical" evidence="1">
    <location>
        <begin position="78"/>
        <end position="99"/>
    </location>
</feature>
<proteinExistence type="predicted"/>
<evidence type="ECO:0000256" key="1">
    <source>
        <dbReference type="SAM" id="Phobius"/>
    </source>
</evidence>
<feature type="transmembrane region" description="Helical" evidence="1">
    <location>
        <begin position="105"/>
        <end position="125"/>
    </location>
</feature>
<dbReference type="Pfam" id="PF07786">
    <property type="entry name" value="HGSNAT_cat"/>
    <property type="match status" value="1"/>
</dbReference>
<feature type="transmembrane region" description="Helical" evidence="1">
    <location>
        <begin position="47"/>
        <end position="66"/>
    </location>
</feature>
<feature type="transmembrane region" description="Helical" evidence="1">
    <location>
        <begin position="172"/>
        <end position="190"/>
    </location>
</feature>
<keyword evidence="1" id="KW-0812">Transmembrane</keyword>
<evidence type="ECO:0000313" key="3">
    <source>
        <dbReference type="EMBL" id="BDV32610.1"/>
    </source>
</evidence>
<dbReference type="InterPro" id="IPR012429">
    <property type="entry name" value="HGSNAT_cat"/>
</dbReference>
<gene>
    <name evidence="3" type="ORF">SS37A_01390</name>
</gene>
<feature type="transmembrane region" description="Helical" evidence="1">
    <location>
        <begin position="132"/>
        <end position="152"/>
    </location>
</feature>
<keyword evidence="1" id="KW-0472">Membrane</keyword>
<dbReference type="Proteomes" id="UP001317629">
    <property type="component" value="Chromosome"/>
</dbReference>
<protein>
    <submittedName>
        <fullName evidence="3">Membrane protein</fullName>
    </submittedName>
</protein>
<sequence>MTAGRWGALDVARGLAVLAMVAFHLTWDLGHFGYIAASIPWSAPVKAFGHAIAFSFLFIAGVSLALAHRNGMQWRAFWRRFAIVAGAAGLVSVGTYIVFPSAFVFFGILHCIAAASLLAVGFLFLPWPAALVAGALFFAAPHVLASPAFNSSWLQWLGLSTTEPYTQDWRPFFPWAGAMLIGVGAGRLIIRRLYGEKAEDQKPEQTSAEAGQPPAWLTRQASQPIPFPARGEKGWLSLAGRNSLLIYLVHQPVLFAVFTGLVMLAPPPDAASDFIAECVRSCRAEGAEEGFCHNACVCTAEEATRSHALAGITDDAERGKRLREIAGKCIASQK</sequence>
<evidence type="ECO:0000259" key="2">
    <source>
        <dbReference type="Pfam" id="PF07786"/>
    </source>
</evidence>
<accession>A0ABM8E3Y4</accession>
<keyword evidence="4" id="KW-1185">Reference proteome</keyword>